<dbReference type="InterPro" id="IPR029488">
    <property type="entry name" value="Hmw/CFAP97"/>
</dbReference>
<dbReference type="eggNOG" id="KOG1471">
    <property type="taxonomic scope" value="Eukaryota"/>
</dbReference>
<dbReference type="STRING" id="857967.G0QUT9"/>
<dbReference type="Pfam" id="PF13879">
    <property type="entry name" value="Hmw_CFAP97"/>
    <property type="match status" value="1"/>
</dbReference>
<dbReference type="RefSeq" id="XP_004034505.1">
    <property type="nucleotide sequence ID" value="XM_004034457.1"/>
</dbReference>
<dbReference type="Pfam" id="PF00650">
    <property type="entry name" value="CRAL_TRIO"/>
    <property type="match status" value="1"/>
</dbReference>
<name>G0QUT9_ICHMU</name>
<dbReference type="InterPro" id="IPR001251">
    <property type="entry name" value="CRAL-TRIO_dom"/>
</dbReference>
<dbReference type="PROSITE" id="PS50191">
    <property type="entry name" value="CRAL_TRIO"/>
    <property type="match status" value="1"/>
</dbReference>
<dbReference type="Proteomes" id="UP000008983">
    <property type="component" value="Unassembled WGS sequence"/>
</dbReference>
<evidence type="ECO:0000256" key="1">
    <source>
        <dbReference type="ARBA" id="ARBA00008315"/>
    </source>
</evidence>
<dbReference type="EMBL" id="GL983922">
    <property type="protein sequence ID" value="EGR31019.1"/>
    <property type="molecule type" value="Genomic_DNA"/>
</dbReference>
<dbReference type="OMA" id="CYLERMF"/>
<dbReference type="AlphaFoldDB" id="G0QUT9"/>
<sequence length="482" mass="57865">MEYLNKISQHYIFPQIQPLKESYLYFPLGIKKRNKLFFILKQTLENEQYKHEKKDKVNRYFFDGQIQFTNFEYEKLQIFGKYLEEKKHDCCFNSSFWSDSMKLRFLAANNYEKGNTVKSIIAYNEWMNSHFNLEVDQKMQSFLQEGIIYLSGKDHRYRPIIILNVFKLVGKENSFPDILKAITYFLDVIMENMFLPGQIENWVIICDLNNLGITNLPMNSFKKIIQYLMNNYKSRLHRLYVVNCAGLISIPWAMIKPLLDENTIEKVSIEKTNELKNLWNHVNKNQIEKRFSGNLENITNFWYQCVYQYFLMFFIFIQASAQRLHLRHVAYIKPSIDNRKPWSPHYSLSKWANKYTIQTNLKIQQENKALLNKMMFIDKKSSIFNSQKLLESHHYIKSMADYYRGRQQKELHNQNNKIMHRLQSAQKNSIYGKKMWVPEIKKIELYRSNIIKSRSKGGKEIKGNEIENQYGRKQNNEIEFEL</sequence>
<evidence type="ECO:0000313" key="4">
    <source>
        <dbReference type="Proteomes" id="UP000008983"/>
    </source>
</evidence>
<dbReference type="Gene3D" id="3.40.525.10">
    <property type="entry name" value="CRAL-TRIO lipid binding domain"/>
    <property type="match status" value="1"/>
</dbReference>
<feature type="domain" description="CRAL-TRIO" evidence="2">
    <location>
        <begin position="135"/>
        <end position="299"/>
    </location>
</feature>
<dbReference type="GeneID" id="14907145"/>
<accession>G0QUT9</accession>
<dbReference type="SMART" id="SM00516">
    <property type="entry name" value="SEC14"/>
    <property type="match status" value="1"/>
</dbReference>
<proteinExistence type="inferred from homology"/>
<organism evidence="3 4">
    <name type="scientific">Ichthyophthirius multifiliis</name>
    <name type="common">White spot disease agent</name>
    <name type="synonym">Ich</name>
    <dbReference type="NCBI Taxonomy" id="5932"/>
    <lineage>
        <taxon>Eukaryota</taxon>
        <taxon>Sar</taxon>
        <taxon>Alveolata</taxon>
        <taxon>Ciliophora</taxon>
        <taxon>Intramacronucleata</taxon>
        <taxon>Oligohymenophorea</taxon>
        <taxon>Hymenostomatida</taxon>
        <taxon>Ophryoglenina</taxon>
        <taxon>Ichthyophthirius</taxon>
    </lineage>
</organism>
<keyword evidence="4" id="KW-1185">Reference proteome</keyword>
<protein>
    <submittedName>
        <fullName evidence="3">Cral trio domain protein</fullName>
    </submittedName>
</protein>
<dbReference type="CDD" id="cd00170">
    <property type="entry name" value="SEC14"/>
    <property type="match status" value="1"/>
</dbReference>
<comment type="similarity">
    <text evidence="1">Belongs to the CFAP97 family.</text>
</comment>
<evidence type="ECO:0000313" key="3">
    <source>
        <dbReference type="EMBL" id="EGR31019.1"/>
    </source>
</evidence>
<dbReference type="OrthoDB" id="75724at2759"/>
<evidence type="ECO:0000259" key="2">
    <source>
        <dbReference type="PROSITE" id="PS50191"/>
    </source>
</evidence>
<dbReference type="PANTHER" id="PTHR46818">
    <property type="entry name" value="DOMAIN-CONTAINING PROTEIN, PUTATIVE-RELATED"/>
    <property type="match status" value="1"/>
</dbReference>
<dbReference type="InterPro" id="IPR036865">
    <property type="entry name" value="CRAL-TRIO_dom_sf"/>
</dbReference>
<gene>
    <name evidence="3" type="ORF">IMG5_119310</name>
</gene>
<dbReference type="InParanoid" id="G0QUT9"/>
<reference evidence="3 4" key="1">
    <citation type="submission" date="2011-07" db="EMBL/GenBank/DDBJ databases">
        <authorList>
            <person name="Coyne R."/>
            <person name="Brami D."/>
            <person name="Johnson J."/>
            <person name="Hostetler J."/>
            <person name="Hannick L."/>
            <person name="Clark T."/>
            <person name="Cassidy-Hanley D."/>
            <person name="Inman J."/>
        </authorList>
    </citation>
    <scope>NUCLEOTIDE SEQUENCE [LARGE SCALE GENOMIC DNA]</scope>
    <source>
        <strain evidence="3 4">G5</strain>
    </source>
</reference>
<dbReference type="PANTHER" id="PTHR46818:SF1">
    <property type="entry name" value="CHROMOSOME UNDETERMINED SCAFFOLD_125, WHOLE GENOME SHOTGUN SEQUENCE"/>
    <property type="match status" value="1"/>
</dbReference>
<dbReference type="SUPFAM" id="SSF52087">
    <property type="entry name" value="CRAL/TRIO domain"/>
    <property type="match status" value="1"/>
</dbReference>